<evidence type="ECO:0000313" key="2">
    <source>
        <dbReference type="EMBL" id="VEU43787.1"/>
    </source>
</evidence>
<protein>
    <submittedName>
        <fullName evidence="2">Uncharacterized protein</fullName>
    </submittedName>
</protein>
<feature type="compositionally biased region" description="Low complexity" evidence="1">
    <location>
        <begin position="124"/>
        <end position="135"/>
    </location>
</feature>
<gene>
    <name evidence="2" type="ORF">PSNMU_V1.4_AUG-EV-PASAV3_0108380</name>
</gene>
<reference evidence="2 3" key="1">
    <citation type="submission" date="2019-01" db="EMBL/GenBank/DDBJ databases">
        <authorList>
            <person name="Ferrante I. M."/>
        </authorList>
    </citation>
    <scope>NUCLEOTIDE SEQUENCE [LARGE SCALE GENOMIC DNA]</scope>
    <source>
        <strain evidence="2 3">B856</strain>
    </source>
</reference>
<name>A0A448ZP15_9STRA</name>
<evidence type="ECO:0000313" key="3">
    <source>
        <dbReference type="Proteomes" id="UP000291116"/>
    </source>
</evidence>
<accession>A0A448ZP15</accession>
<keyword evidence="3" id="KW-1185">Reference proteome</keyword>
<dbReference type="Proteomes" id="UP000291116">
    <property type="component" value="Unassembled WGS sequence"/>
</dbReference>
<feature type="compositionally biased region" description="Polar residues" evidence="1">
    <location>
        <begin position="192"/>
        <end position="204"/>
    </location>
</feature>
<organism evidence="2 3">
    <name type="scientific">Pseudo-nitzschia multistriata</name>
    <dbReference type="NCBI Taxonomy" id="183589"/>
    <lineage>
        <taxon>Eukaryota</taxon>
        <taxon>Sar</taxon>
        <taxon>Stramenopiles</taxon>
        <taxon>Ochrophyta</taxon>
        <taxon>Bacillariophyta</taxon>
        <taxon>Bacillariophyceae</taxon>
        <taxon>Bacillariophycidae</taxon>
        <taxon>Bacillariales</taxon>
        <taxon>Bacillariaceae</taxon>
        <taxon>Pseudo-nitzschia</taxon>
    </lineage>
</organism>
<dbReference type="OrthoDB" id="49193at2759"/>
<dbReference type="AlphaFoldDB" id="A0A448ZP15"/>
<feature type="compositionally biased region" description="Basic and acidic residues" evidence="1">
    <location>
        <begin position="152"/>
        <end position="162"/>
    </location>
</feature>
<evidence type="ECO:0000256" key="1">
    <source>
        <dbReference type="SAM" id="MobiDB-lite"/>
    </source>
</evidence>
<feature type="compositionally biased region" description="Polar residues" evidence="1">
    <location>
        <begin position="84"/>
        <end position="117"/>
    </location>
</feature>
<dbReference type="EMBL" id="CAACVS010000584">
    <property type="protein sequence ID" value="VEU43787.1"/>
    <property type="molecule type" value="Genomic_DNA"/>
</dbReference>
<sequence length="287" mass="31438">MSDSRRRSSRRGKKLESYSANDLVQIPHNSTTIIGRLLYKLTEQPSVRWLVAFDDVPSRKDEEIPEEAIGPVVGRLEAAPKAPDSTSNRNASNLVTPTMDDSNVASTITNNESVTTRSVRRKSNSGSNSSSSSDDSITKKKKKGNSLPASIPKEETDSRSEIAQEIPQLSPKISGRERRSRRRQGLVDEETQQGTLLPSSNAPIATTGAKVAPNAKTASVPPTEKRKTAQGNSSGKSRNDDAPRTKKGKFGPSHVRGNDEVLKVQFLTGTLYLYRGPKRHVEFIPKY</sequence>
<feature type="region of interest" description="Disordered" evidence="1">
    <location>
        <begin position="57"/>
        <end position="258"/>
    </location>
</feature>
<proteinExistence type="predicted"/>